<keyword evidence="11" id="KW-1185">Reference proteome</keyword>
<evidence type="ECO:0000256" key="7">
    <source>
        <dbReference type="ARBA" id="ARBA00023262"/>
    </source>
</evidence>
<evidence type="ECO:0000256" key="1">
    <source>
        <dbReference type="ARBA" id="ARBA00011870"/>
    </source>
</evidence>
<evidence type="ECO:0000256" key="2">
    <source>
        <dbReference type="ARBA" id="ARBA00012106"/>
    </source>
</evidence>
<keyword evidence="4" id="KW-0560">Oxidoreductase</keyword>
<evidence type="ECO:0000256" key="6">
    <source>
        <dbReference type="ARBA" id="ARBA00023223"/>
    </source>
</evidence>
<dbReference type="InterPro" id="IPR050766">
    <property type="entry name" value="Bact_Lucif_Oxidored"/>
</dbReference>
<gene>
    <name evidence="10" type="ORF">LZC94_27170</name>
</gene>
<dbReference type="Gene3D" id="3.20.20.30">
    <property type="entry name" value="Luciferase-like domain"/>
    <property type="match status" value="1"/>
</dbReference>
<dbReference type="Proteomes" id="UP001370348">
    <property type="component" value="Chromosome"/>
</dbReference>
<keyword evidence="7" id="KW-0599">Photoprotein</keyword>
<keyword evidence="3" id="KW-0285">Flavoprotein</keyword>
<organism evidence="10 11">
    <name type="scientific">Pendulispora albinea</name>
    <dbReference type="NCBI Taxonomy" id="2741071"/>
    <lineage>
        <taxon>Bacteria</taxon>
        <taxon>Pseudomonadati</taxon>
        <taxon>Myxococcota</taxon>
        <taxon>Myxococcia</taxon>
        <taxon>Myxococcales</taxon>
        <taxon>Sorangiineae</taxon>
        <taxon>Pendulisporaceae</taxon>
        <taxon>Pendulispora</taxon>
    </lineage>
</organism>
<dbReference type="PANTHER" id="PTHR30137">
    <property type="entry name" value="LUCIFERASE-LIKE MONOOXYGENASE"/>
    <property type="match status" value="1"/>
</dbReference>
<evidence type="ECO:0000313" key="11">
    <source>
        <dbReference type="Proteomes" id="UP001370348"/>
    </source>
</evidence>
<comment type="subunit">
    <text evidence="1">Heterodimer of an alpha and a beta chain.</text>
</comment>
<evidence type="ECO:0000256" key="4">
    <source>
        <dbReference type="ARBA" id="ARBA00023002"/>
    </source>
</evidence>
<protein>
    <recommendedName>
        <fullName evidence="2">bacterial luciferase</fullName>
        <ecNumber evidence="2">1.14.14.3</ecNumber>
    </recommendedName>
</protein>
<dbReference type="EMBL" id="CP089984">
    <property type="protein sequence ID" value="WXB11531.1"/>
    <property type="molecule type" value="Genomic_DNA"/>
</dbReference>
<accession>A0ABZ2LQV3</accession>
<reference evidence="10 11" key="1">
    <citation type="submission" date="2021-12" db="EMBL/GenBank/DDBJ databases">
        <title>Discovery of the Pendulisporaceae a myxobacterial family with distinct sporulation behavior and unique specialized metabolism.</title>
        <authorList>
            <person name="Garcia R."/>
            <person name="Popoff A."/>
            <person name="Bader C.D."/>
            <person name="Loehr J."/>
            <person name="Walesch S."/>
            <person name="Walt C."/>
            <person name="Boldt J."/>
            <person name="Bunk B."/>
            <person name="Haeckl F.J.F.P.J."/>
            <person name="Gunesch A.P."/>
            <person name="Birkelbach J."/>
            <person name="Nuebel U."/>
            <person name="Pietschmann T."/>
            <person name="Bach T."/>
            <person name="Mueller R."/>
        </authorList>
    </citation>
    <scope>NUCLEOTIDE SEQUENCE [LARGE SCALE GENOMIC DNA]</scope>
    <source>
        <strain evidence="10 11">MSr11954</strain>
    </source>
</reference>
<keyword evidence="5" id="KW-0503">Monooxygenase</keyword>
<keyword evidence="6" id="KW-0455">Luminescence</keyword>
<evidence type="ECO:0000256" key="5">
    <source>
        <dbReference type="ARBA" id="ARBA00023033"/>
    </source>
</evidence>
<dbReference type="SUPFAM" id="SSF51679">
    <property type="entry name" value="Bacterial luciferase-like"/>
    <property type="match status" value="1"/>
</dbReference>
<name>A0ABZ2LQV3_9BACT</name>
<dbReference type="InterPro" id="IPR036661">
    <property type="entry name" value="Luciferase-like_sf"/>
</dbReference>
<proteinExistence type="predicted"/>
<evidence type="ECO:0000256" key="8">
    <source>
        <dbReference type="ARBA" id="ARBA00048737"/>
    </source>
</evidence>
<evidence type="ECO:0000256" key="3">
    <source>
        <dbReference type="ARBA" id="ARBA00022630"/>
    </source>
</evidence>
<dbReference type="InterPro" id="IPR011251">
    <property type="entry name" value="Luciferase-like_dom"/>
</dbReference>
<feature type="domain" description="Luciferase-like" evidence="9">
    <location>
        <begin position="5"/>
        <end position="318"/>
    </location>
</feature>
<dbReference type="RefSeq" id="WP_394821151.1">
    <property type="nucleotide sequence ID" value="NZ_CP089984.1"/>
</dbReference>
<dbReference type="InterPro" id="IPR002103">
    <property type="entry name" value="Luciferase_bac/NFP"/>
</dbReference>
<comment type="catalytic activity">
    <reaction evidence="8">
        <text>a long-chain fatty aldehyde + FMNH2 + O2 = a long-chain fatty acid + hnu + FMN + H2O + 2 H(+)</text>
        <dbReference type="Rhea" id="RHEA:17181"/>
        <dbReference type="ChEBI" id="CHEBI:15377"/>
        <dbReference type="ChEBI" id="CHEBI:15378"/>
        <dbReference type="ChEBI" id="CHEBI:15379"/>
        <dbReference type="ChEBI" id="CHEBI:17176"/>
        <dbReference type="ChEBI" id="CHEBI:30212"/>
        <dbReference type="ChEBI" id="CHEBI:57560"/>
        <dbReference type="ChEBI" id="CHEBI:57618"/>
        <dbReference type="ChEBI" id="CHEBI:58210"/>
        <dbReference type="EC" id="1.14.14.3"/>
    </reaction>
</comment>
<dbReference type="PRINTS" id="PR00089">
    <property type="entry name" value="LUCIFERASE"/>
</dbReference>
<sequence length="358" mass="40727">MLKWGTLLTTAQYGALAQREVMKNAITFSERAEQLGFDAVWLLEHHFTKFGLCPSAITMAGYILGRTKRLKVGSAISIIPVDHPVRLAEKVAVLDQLSDGRFYFGIGRGSFVKDFHVFNTDMSRNHEMLYQWTDVMMSAWTRGRCSASSDLLRFEEVPVYPEPFTKPHPPLYVACSSPSTIEWAAKLGLPMMLEYSLEDEKKLSQLELYDDVASSAGHDTAKIDHVLSLLCGVAEDGDMRRQRDNLVWYGEEFLRASMLFGSAMKSSLPNYEVWHRRYEEGMMSGDWKPEQRVERVFRLNPIGTVDHCIERLQRTVELTGIGHIVCAFETAGPDMSAICDSMQRFREEVIPRIKPGKR</sequence>
<evidence type="ECO:0000259" key="9">
    <source>
        <dbReference type="Pfam" id="PF00296"/>
    </source>
</evidence>
<evidence type="ECO:0000313" key="10">
    <source>
        <dbReference type="EMBL" id="WXB11531.1"/>
    </source>
</evidence>
<dbReference type="Pfam" id="PF00296">
    <property type="entry name" value="Bac_luciferase"/>
    <property type="match status" value="1"/>
</dbReference>
<dbReference type="PANTHER" id="PTHR30137:SF8">
    <property type="entry name" value="BLR5498 PROTEIN"/>
    <property type="match status" value="1"/>
</dbReference>
<dbReference type="EC" id="1.14.14.3" evidence="2"/>